<sequence length="72" mass="7754">MGGSCRCPAVRGKARCRLHGGRSTGVRGEANGAYRHGGRTKEAEALQRRVRKLLAQLKERGFEVDDAGMPCG</sequence>
<dbReference type="RefSeq" id="WP_380886881.1">
    <property type="nucleotide sequence ID" value="NZ_JBHUDY010000001.1"/>
</dbReference>
<proteinExistence type="predicted"/>
<organism evidence="1 2">
    <name type="scientific">Sphingomonas tabacisoli</name>
    <dbReference type="NCBI Taxonomy" id="2249466"/>
    <lineage>
        <taxon>Bacteria</taxon>
        <taxon>Pseudomonadati</taxon>
        <taxon>Pseudomonadota</taxon>
        <taxon>Alphaproteobacteria</taxon>
        <taxon>Sphingomonadales</taxon>
        <taxon>Sphingomonadaceae</taxon>
        <taxon>Sphingomonas</taxon>
    </lineage>
</organism>
<evidence type="ECO:0000313" key="2">
    <source>
        <dbReference type="Proteomes" id="UP001597115"/>
    </source>
</evidence>
<dbReference type="Proteomes" id="UP001597115">
    <property type="component" value="Unassembled WGS sequence"/>
</dbReference>
<gene>
    <name evidence="1" type="ORF">ACFSCW_03330</name>
</gene>
<comment type="caution">
    <text evidence="1">The sequence shown here is derived from an EMBL/GenBank/DDBJ whole genome shotgun (WGS) entry which is preliminary data.</text>
</comment>
<dbReference type="InterPro" id="IPR047675">
    <property type="entry name" value="Putative_zinc-bd"/>
</dbReference>
<reference evidence="2" key="1">
    <citation type="journal article" date="2019" name="Int. J. Syst. Evol. Microbiol.">
        <title>The Global Catalogue of Microorganisms (GCM) 10K type strain sequencing project: providing services to taxonomists for standard genome sequencing and annotation.</title>
        <authorList>
            <consortium name="The Broad Institute Genomics Platform"/>
            <consortium name="The Broad Institute Genome Sequencing Center for Infectious Disease"/>
            <person name="Wu L."/>
            <person name="Ma J."/>
        </authorList>
    </citation>
    <scope>NUCLEOTIDE SEQUENCE [LARGE SCALE GENOMIC DNA]</scope>
    <source>
        <strain evidence="2">CGMCC 1.16275</strain>
    </source>
</reference>
<accession>A0ABW4I0U1</accession>
<name>A0ABW4I0U1_9SPHN</name>
<keyword evidence="2" id="KW-1185">Reference proteome</keyword>
<dbReference type="NCBIfam" id="NF041373">
    <property type="entry name" value="HGG_STG"/>
    <property type="match status" value="1"/>
</dbReference>
<evidence type="ECO:0000313" key="1">
    <source>
        <dbReference type="EMBL" id="MFD1610830.1"/>
    </source>
</evidence>
<dbReference type="EMBL" id="JBHUDY010000001">
    <property type="protein sequence ID" value="MFD1610830.1"/>
    <property type="molecule type" value="Genomic_DNA"/>
</dbReference>
<protein>
    <submittedName>
        <fullName evidence="1">HGGxSTG domain-containing protein</fullName>
    </submittedName>
</protein>